<dbReference type="Proteomes" id="UP001177140">
    <property type="component" value="Unassembled WGS sequence"/>
</dbReference>
<keyword evidence="2 5" id="KW-0812">Transmembrane</keyword>
<feature type="transmembrane region" description="Helical" evidence="5">
    <location>
        <begin position="124"/>
        <end position="150"/>
    </location>
</feature>
<dbReference type="Gene3D" id="1.20.1560.10">
    <property type="entry name" value="ABC transporter type 1, transmembrane domain"/>
    <property type="match status" value="2"/>
</dbReference>
<evidence type="ECO:0000313" key="7">
    <source>
        <dbReference type="EMBL" id="MCL7038457.1"/>
    </source>
</evidence>
<dbReference type="Pfam" id="PF00664">
    <property type="entry name" value="ABC_membrane"/>
    <property type="match status" value="1"/>
</dbReference>
<comment type="caution">
    <text evidence="7">The sequence shown here is derived from an EMBL/GenBank/DDBJ whole genome shotgun (WGS) entry which is preliminary data.</text>
</comment>
<dbReference type="GO" id="GO:0005524">
    <property type="term" value="F:ATP binding"/>
    <property type="evidence" value="ECO:0007669"/>
    <property type="project" value="InterPro"/>
</dbReference>
<dbReference type="Gene3D" id="3.40.50.300">
    <property type="entry name" value="P-loop containing nucleotide triphosphate hydrolases"/>
    <property type="match status" value="1"/>
</dbReference>
<dbReference type="InterPro" id="IPR011527">
    <property type="entry name" value="ABC1_TM_dom"/>
</dbReference>
<feature type="domain" description="ABC transmembrane type-1" evidence="6">
    <location>
        <begin position="1"/>
        <end position="189"/>
    </location>
</feature>
<evidence type="ECO:0000256" key="4">
    <source>
        <dbReference type="ARBA" id="ARBA00023136"/>
    </source>
</evidence>
<dbReference type="PROSITE" id="PS50929">
    <property type="entry name" value="ABC_TM1F"/>
    <property type="match status" value="1"/>
</dbReference>
<keyword evidence="3 5" id="KW-1133">Transmembrane helix</keyword>
<proteinExistence type="predicted"/>
<keyword evidence="4 5" id="KW-0472">Membrane</keyword>
<evidence type="ECO:0000313" key="8">
    <source>
        <dbReference type="Proteomes" id="UP001177140"/>
    </source>
</evidence>
<dbReference type="PANTHER" id="PTHR24221">
    <property type="entry name" value="ATP-BINDING CASSETTE SUB-FAMILY B"/>
    <property type="match status" value="1"/>
</dbReference>
<dbReference type="GO" id="GO:0016020">
    <property type="term" value="C:membrane"/>
    <property type="evidence" value="ECO:0007669"/>
    <property type="project" value="UniProtKB-SubCell"/>
</dbReference>
<dbReference type="AlphaFoldDB" id="A0AA41SKJ7"/>
<organism evidence="7 8">
    <name type="scientific">Papaver nudicaule</name>
    <name type="common">Iceland poppy</name>
    <dbReference type="NCBI Taxonomy" id="74823"/>
    <lineage>
        <taxon>Eukaryota</taxon>
        <taxon>Viridiplantae</taxon>
        <taxon>Streptophyta</taxon>
        <taxon>Embryophyta</taxon>
        <taxon>Tracheophyta</taxon>
        <taxon>Spermatophyta</taxon>
        <taxon>Magnoliopsida</taxon>
        <taxon>Ranunculales</taxon>
        <taxon>Papaveraceae</taxon>
        <taxon>Papaveroideae</taxon>
        <taxon>Papaver</taxon>
    </lineage>
</organism>
<dbReference type="InterPro" id="IPR039421">
    <property type="entry name" value="Type_1_exporter"/>
</dbReference>
<dbReference type="CDD" id="cd18578">
    <property type="entry name" value="ABC_6TM_Pgp_ABCB1_D2_like"/>
    <property type="match status" value="1"/>
</dbReference>
<comment type="subcellular location">
    <subcellularLocation>
        <location evidence="1">Membrane</location>
        <topology evidence="1">Multi-pass membrane protein</topology>
    </subcellularLocation>
</comment>
<feature type="transmembrane region" description="Helical" evidence="5">
    <location>
        <begin position="162"/>
        <end position="184"/>
    </location>
</feature>
<dbReference type="InterPro" id="IPR027417">
    <property type="entry name" value="P-loop_NTPase"/>
</dbReference>
<evidence type="ECO:0000256" key="1">
    <source>
        <dbReference type="ARBA" id="ARBA00004141"/>
    </source>
</evidence>
<dbReference type="EMBL" id="JAJJMA010190751">
    <property type="protein sequence ID" value="MCL7038457.1"/>
    <property type="molecule type" value="Genomic_DNA"/>
</dbReference>
<feature type="transmembrane region" description="Helical" evidence="5">
    <location>
        <begin position="44"/>
        <end position="63"/>
    </location>
</feature>
<accession>A0AA41SKJ7</accession>
<dbReference type="SUPFAM" id="SSF90123">
    <property type="entry name" value="ABC transporter transmembrane region"/>
    <property type="match status" value="1"/>
</dbReference>
<evidence type="ECO:0000256" key="2">
    <source>
        <dbReference type="ARBA" id="ARBA00022692"/>
    </source>
</evidence>
<name>A0AA41SKJ7_PAPNU</name>
<reference evidence="7" key="1">
    <citation type="submission" date="2022-03" db="EMBL/GenBank/DDBJ databases">
        <title>A functionally conserved STORR gene fusion in Papaver species that diverged 16.8 million years ago.</title>
        <authorList>
            <person name="Catania T."/>
        </authorList>
    </citation>
    <scope>NUCLEOTIDE SEQUENCE</scope>
    <source>
        <strain evidence="7">S-191538</strain>
    </source>
</reference>
<feature type="non-terminal residue" evidence="7">
    <location>
        <position position="1"/>
    </location>
</feature>
<evidence type="ECO:0000259" key="6">
    <source>
        <dbReference type="PROSITE" id="PS50929"/>
    </source>
</evidence>
<keyword evidence="8" id="KW-1185">Reference proteome</keyword>
<evidence type="ECO:0000256" key="5">
    <source>
        <dbReference type="SAM" id="Phobius"/>
    </source>
</evidence>
<gene>
    <name evidence="7" type="ORF">MKW94_017488</name>
</gene>
<protein>
    <recommendedName>
        <fullName evidence="6">ABC transmembrane type-1 domain-containing protein</fullName>
    </recommendedName>
</protein>
<feature type="non-terminal residue" evidence="7">
    <location>
        <position position="253"/>
    </location>
</feature>
<evidence type="ECO:0000256" key="3">
    <source>
        <dbReference type="ARBA" id="ARBA00022989"/>
    </source>
</evidence>
<dbReference type="PANTHER" id="PTHR24221:SF604">
    <property type="entry name" value="ABC TRANSPORTER B FAMILY MEMBER 9"/>
    <property type="match status" value="1"/>
</dbReference>
<dbReference type="GO" id="GO:0140359">
    <property type="term" value="F:ABC-type transporter activity"/>
    <property type="evidence" value="ECO:0007669"/>
    <property type="project" value="InterPro"/>
</dbReference>
<dbReference type="FunFam" id="1.20.1560.10:FF:000163">
    <property type="entry name" value="ABC transporter B family protein"/>
    <property type="match status" value="1"/>
</dbReference>
<dbReference type="InterPro" id="IPR036640">
    <property type="entry name" value="ABC1_TM_sf"/>
</dbReference>
<sequence length="253" mass="26744">GAIGARLSTDASNVRSLVGDTLALVVQNIATVTAGLVIAFTANWLLTLIVLVLAPLMGLQAFFQMRSVKGFSGDAKVMYEEASQVANDAVGSIRTVASFCAEKKVMDIYQEKCKGPMKAGVKTGVVSGAGLGFSSAVLYCINALLFYVGAQLIKHDRATFGQVFKVFFALVMAAMGVSQTSALAPDSNKAKDSAASIFKILDSKPKIDSSSGKGIAPEIMKGDIELQNVSFKYPTRPDVQIFRDLCLSIPSGK</sequence>